<dbReference type="InterPro" id="IPR057251">
    <property type="entry name" value="FP_C"/>
</dbReference>
<comment type="caution">
    <text evidence="3">The sequence shown here is derived from an EMBL/GenBank/DDBJ whole genome shotgun (WGS) entry which is preliminary data.</text>
</comment>
<evidence type="ECO:0000313" key="4">
    <source>
        <dbReference type="Proteomes" id="UP000494106"/>
    </source>
</evidence>
<dbReference type="AlphaFoldDB" id="A0A8S0ZNP2"/>
<feature type="domain" description="FP protein N-terminal" evidence="1">
    <location>
        <begin position="4"/>
        <end position="80"/>
    </location>
</feature>
<dbReference type="Pfam" id="PF25298">
    <property type="entry name" value="Baculo_FP_2nd"/>
    <property type="match status" value="1"/>
</dbReference>
<dbReference type="OrthoDB" id="7371673at2759"/>
<dbReference type="InterPro" id="IPR004941">
    <property type="entry name" value="FP_N"/>
</dbReference>
<dbReference type="Proteomes" id="UP000494106">
    <property type="component" value="Unassembled WGS sequence"/>
</dbReference>
<name>A0A8S0ZNP2_ARCPL</name>
<feature type="domain" description="FP protein C-terminal" evidence="2">
    <location>
        <begin position="85"/>
        <end position="135"/>
    </location>
</feature>
<gene>
    <name evidence="3" type="ORF">APLA_LOCUS5208</name>
</gene>
<dbReference type="EMBL" id="CADEBC010000479">
    <property type="protein sequence ID" value="CAB3233352.1"/>
    <property type="molecule type" value="Genomic_DNA"/>
</dbReference>
<evidence type="ECO:0000259" key="1">
    <source>
        <dbReference type="Pfam" id="PF03258"/>
    </source>
</evidence>
<proteinExistence type="predicted"/>
<sequence>MALKDLRKVVTAVALELNVDQSDIQSIQRLPGTKTGTIQIGMKNTLARKQWIDASREKKITAGVLLPDIPREVAENRIYVREALTKYTKTLLYNAKAQLNKLFGYIWCRDGKVCVRRESNSKIYYIRSLNDIDQLLKTT</sequence>
<organism evidence="3 4">
    <name type="scientific">Arctia plantaginis</name>
    <name type="common">Wood tiger moth</name>
    <name type="synonym">Phalaena plantaginis</name>
    <dbReference type="NCBI Taxonomy" id="874455"/>
    <lineage>
        <taxon>Eukaryota</taxon>
        <taxon>Metazoa</taxon>
        <taxon>Ecdysozoa</taxon>
        <taxon>Arthropoda</taxon>
        <taxon>Hexapoda</taxon>
        <taxon>Insecta</taxon>
        <taxon>Pterygota</taxon>
        <taxon>Neoptera</taxon>
        <taxon>Endopterygota</taxon>
        <taxon>Lepidoptera</taxon>
        <taxon>Glossata</taxon>
        <taxon>Ditrysia</taxon>
        <taxon>Noctuoidea</taxon>
        <taxon>Erebidae</taxon>
        <taxon>Arctiinae</taxon>
        <taxon>Arctia</taxon>
    </lineage>
</organism>
<dbReference type="Pfam" id="PF03258">
    <property type="entry name" value="Baculo_FP"/>
    <property type="match status" value="1"/>
</dbReference>
<evidence type="ECO:0000313" key="3">
    <source>
        <dbReference type="EMBL" id="CAB3233352.1"/>
    </source>
</evidence>
<evidence type="ECO:0000259" key="2">
    <source>
        <dbReference type="Pfam" id="PF25298"/>
    </source>
</evidence>
<reference evidence="3 4" key="1">
    <citation type="submission" date="2020-04" db="EMBL/GenBank/DDBJ databases">
        <authorList>
            <person name="Wallbank WR R."/>
            <person name="Pardo Diaz C."/>
            <person name="Kozak K."/>
            <person name="Martin S."/>
            <person name="Jiggins C."/>
            <person name="Moest M."/>
            <person name="Warren A I."/>
            <person name="Byers J.R.P. K."/>
            <person name="Montejo-Kovacevich G."/>
            <person name="Yen C E."/>
        </authorList>
    </citation>
    <scope>NUCLEOTIDE SEQUENCE [LARGE SCALE GENOMIC DNA]</scope>
</reference>
<accession>A0A8S0ZNP2</accession>
<keyword evidence="4" id="KW-1185">Reference proteome</keyword>
<protein>
    <submittedName>
        <fullName evidence="3">Uncharacterized protein</fullName>
    </submittedName>
</protein>